<evidence type="ECO:0000259" key="1">
    <source>
        <dbReference type="PROSITE" id="PS51186"/>
    </source>
</evidence>
<dbReference type="RefSeq" id="WP_204822131.1">
    <property type="nucleotide sequence ID" value="NZ_JANHOF010000003.1"/>
</dbReference>
<dbReference type="EMBL" id="JBHLVF010000017">
    <property type="protein sequence ID" value="MFC0392548.1"/>
    <property type="molecule type" value="Genomic_DNA"/>
</dbReference>
<dbReference type="Gene3D" id="3.40.630.30">
    <property type="match status" value="1"/>
</dbReference>
<dbReference type="InterPro" id="IPR000182">
    <property type="entry name" value="GNAT_dom"/>
</dbReference>
<keyword evidence="3" id="KW-1185">Reference proteome</keyword>
<evidence type="ECO:0000313" key="3">
    <source>
        <dbReference type="Proteomes" id="UP001589818"/>
    </source>
</evidence>
<accession>A0ABV6JD54</accession>
<dbReference type="SUPFAM" id="SSF55729">
    <property type="entry name" value="Acyl-CoA N-acyltransferases (Nat)"/>
    <property type="match status" value="1"/>
</dbReference>
<proteinExistence type="predicted"/>
<gene>
    <name evidence="2" type="ORF">ACFFJ8_14340</name>
</gene>
<dbReference type="Proteomes" id="UP001589818">
    <property type="component" value="Unassembled WGS sequence"/>
</dbReference>
<comment type="caution">
    <text evidence="2">The sequence shown here is derived from an EMBL/GenBank/DDBJ whole genome shotgun (WGS) entry which is preliminary data.</text>
</comment>
<reference evidence="2 3" key="1">
    <citation type="submission" date="2024-09" db="EMBL/GenBank/DDBJ databases">
        <authorList>
            <person name="Sun Q."/>
            <person name="Mori K."/>
        </authorList>
    </citation>
    <scope>NUCLEOTIDE SEQUENCE [LARGE SCALE GENOMIC DNA]</scope>
    <source>
        <strain evidence="2 3">CCM 4839</strain>
    </source>
</reference>
<dbReference type="Pfam" id="PF00583">
    <property type="entry name" value="Acetyltransf_1"/>
    <property type="match status" value="1"/>
</dbReference>
<protein>
    <submittedName>
        <fullName evidence="2">GNAT family N-acetyltransferase</fullName>
    </submittedName>
</protein>
<evidence type="ECO:0000313" key="2">
    <source>
        <dbReference type="EMBL" id="MFC0392548.1"/>
    </source>
</evidence>
<organism evidence="2 3">
    <name type="scientific">Paenibacillus mendelii</name>
    <dbReference type="NCBI Taxonomy" id="206163"/>
    <lineage>
        <taxon>Bacteria</taxon>
        <taxon>Bacillati</taxon>
        <taxon>Bacillota</taxon>
        <taxon>Bacilli</taxon>
        <taxon>Bacillales</taxon>
        <taxon>Paenibacillaceae</taxon>
        <taxon>Paenibacillus</taxon>
    </lineage>
</organism>
<name>A0ABV6JD54_9BACL</name>
<dbReference type="InterPro" id="IPR016181">
    <property type="entry name" value="Acyl_CoA_acyltransferase"/>
</dbReference>
<dbReference type="CDD" id="cd04301">
    <property type="entry name" value="NAT_SF"/>
    <property type="match status" value="1"/>
</dbReference>
<feature type="domain" description="N-acetyltransferase" evidence="1">
    <location>
        <begin position="2"/>
        <end position="194"/>
    </location>
</feature>
<dbReference type="PROSITE" id="PS51186">
    <property type="entry name" value="GNAT"/>
    <property type="match status" value="1"/>
</dbReference>
<sequence length="197" mass="22395">MYTIIRADQTDLNVRLQMSEIFADGFTQWLGFFSKDRHTIAKAFAHMFVENQFYLAMSGDKVAAMAACTDGTDLSVRLNTKQMVKHLGLYKGILAGLFLKREFQVLFENPTGDKCSIEFVGTAPEFRGQGAASQLITHILESKSYKEYLIEEVADTNIPAMNLYEKLGFKEYKRKALPKKLAEKNGIYHLISLKYVK</sequence>